<comment type="caution">
    <text evidence="2">The sequence shown here is derived from an EMBL/GenBank/DDBJ whole genome shotgun (WGS) entry which is preliminary data.</text>
</comment>
<proteinExistence type="predicted"/>
<evidence type="ECO:0000313" key="2">
    <source>
        <dbReference type="EMBL" id="MDN3690365.1"/>
    </source>
</evidence>
<keyword evidence="1" id="KW-1133">Transmembrane helix</keyword>
<reference evidence="3" key="1">
    <citation type="journal article" date="2019" name="Int. J. Syst. Evol. Microbiol.">
        <title>The Global Catalogue of Microorganisms (GCM) 10K type strain sequencing project: providing services to taxonomists for standard genome sequencing and annotation.</title>
        <authorList>
            <consortium name="The Broad Institute Genomics Platform"/>
            <consortium name="The Broad Institute Genome Sequencing Center for Infectious Disease"/>
            <person name="Wu L."/>
            <person name="Ma J."/>
        </authorList>
    </citation>
    <scope>NUCLEOTIDE SEQUENCE [LARGE SCALE GENOMIC DNA]</scope>
    <source>
        <strain evidence="3">CECT 7706</strain>
    </source>
</reference>
<organism evidence="2 3">
    <name type="scientific">Cyclobacterium jeungdonense</name>
    <dbReference type="NCBI Taxonomy" id="708087"/>
    <lineage>
        <taxon>Bacteria</taxon>
        <taxon>Pseudomonadati</taxon>
        <taxon>Bacteroidota</taxon>
        <taxon>Cytophagia</taxon>
        <taxon>Cytophagales</taxon>
        <taxon>Cyclobacteriaceae</taxon>
        <taxon>Cyclobacterium</taxon>
    </lineage>
</organism>
<dbReference type="EMBL" id="JAUFQS010000047">
    <property type="protein sequence ID" value="MDN3690365.1"/>
    <property type="molecule type" value="Genomic_DNA"/>
</dbReference>
<dbReference type="Proteomes" id="UP001236663">
    <property type="component" value="Unassembled WGS sequence"/>
</dbReference>
<keyword evidence="1" id="KW-0812">Transmembrane</keyword>
<gene>
    <name evidence="2" type="ORF">QWZ15_21270</name>
</gene>
<dbReference type="RefSeq" id="WP_163383142.1">
    <property type="nucleotide sequence ID" value="NZ_JAUFQS010000047.1"/>
</dbReference>
<name>A0ABT8CCV5_9BACT</name>
<feature type="transmembrane region" description="Helical" evidence="1">
    <location>
        <begin position="70"/>
        <end position="88"/>
    </location>
</feature>
<accession>A0ABT8CCV5</accession>
<feature type="transmembrane region" description="Helical" evidence="1">
    <location>
        <begin position="12"/>
        <end position="29"/>
    </location>
</feature>
<sequence length="135" mass="14665">MEEPKKFYSVRVIAIATFVGGPLAAGYLVKKNYETLKQPDNAKKSLVIGVIASIVLFAGIFLIPEEIIDSIPSALIPLIYTGIIYLIVQRIQGERLKNHKESNGEFYSAWKAAGVGAIAMIITIAVTVLVAIIFS</sequence>
<keyword evidence="1" id="KW-0472">Membrane</keyword>
<evidence type="ECO:0000256" key="1">
    <source>
        <dbReference type="SAM" id="Phobius"/>
    </source>
</evidence>
<evidence type="ECO:0000313" key="3">
    <source>
        <dbReference type="Proteomes" id="UP001236663"/>
    </source>
</evidence>
<feature type="transmembrane region" description="Helical" evidence="1">
    <location>
        <begin position="45"/>
        <end position="64"/>
    </location>
</feature>
<feature type="transmembrane region" description="Helical" evidence="1">
    <location>
        <begin position="109"/>
        <end position="134"/>
    </location>
</feature>
<protein>
    <submittedName>
        <fullName evidence="2">Uncharacterized protein</fullName>
    </submittedName>
</protein>
<keyword evidence="3" id="KW-1185">Reference proteome</keyword>